<evidence type="ECO:0000313" key="2">
    <source>
        <dbReference type="EMBL" id="SOR82772.1"/>
    </source>
</evidence>
<dbReference type="AlphaFoldDB" id="A0A2N9BHE0"/>
<accession>A0A2N9BHE0</accession>
<dbReference type="PANTHER" id="PTHR34109:SF1">
    <property type="entry name" value="VOC DOMAIN-CONTAINING PROTEIN"/>
    <property type="match status" value="1"/>
</dbReference>
<dbReference type="Gene3D" id="3.30.720.110">
    <property type="match status" value="1"/>
</dbReference>
<name>A0A2N9BHE0_STRCX</name>
<dbReference type="InterPro" id="IPR029068">
    <property type="entry name" value="Glyas_Bleomycin-R_OHBP_Dase"/>
</dbReference>
<dbReference type="OrthoDB" id="9806868at2"/>
<evidence type="ECO:0000313" key="3">
    <source>
        <dbReference type="Proteomes" id="UP000235464"/>
    </source>
</evidence>
<dbReference type="PANTHER" id="PTHR34109">
    <property type="entry name" value="BNAUNNG04460D PROTEIN-RELATED"/>
    <property type="match status" value="1"/>
</dbReference>
<dbReference type="PROSITE" id="PS51819">
    <property type="entry name" value="VOC"/>
    <property type="match status" value="1"/>
</dbReference>
<dbReference type="Pfam" id="PF00903">
    <property type="entry name" value="Glyoxalase"/>
    <property type="match status" value="1"/>
</dbReference>
<dbReference type="SUPFAM" id="SSF54593">
    <property type="entry name" value="Glyoxalase/Bleomycin resistance protein/Dihydroxybiphenyl dioxygenase"/>
    <property type="match status" value="1"/>
</dbReference>
<organism evidence="2 3">
    <name type="scientific">Streptomyces chartreusis NRRL 3882</name>
    <dbReference type="NCBI Taxonomy" id="1079985"/>
    <lineage>
        <taxon>Bacteria</taxon>
        <taxon>Bacillati</taxon>
        <taxon>Actinomycetota</taxon>
        <taxon>Actinomycetes</taxon>
        <taxon>Kitasatosporales</taxon>
        <taxon>Streptomycetaceae</taxon>
        <taxon>Streptomyces</taxon>
    </lineage>
</organism>
<dbReference type="InterPro" id="IPR004360">
    <property type="entry name" value="Glyas_Fos-R_dOase_dom"/>
</dbReference>
<feature type="domain" description="VOC" evidence="1">
    <location>
        <begin position="49"/>
        <end position="171"/>
    </location>
</feature>
<dbReference type="EMBL" id="LT963352">
    <property type="protein sequence ID" value="SOR82772.1"/>
    <property type="molecule type" value="Genomic_DNA"/>
</dbReference>
<dbReference type="InterPro" id="IPR037523">
    <property type="entry name" value="VOC_core"/>
</dbReference>
<sequence>MGDSLTGRCNHFFCVRVFGWSRRVGVSGGCQTGQQKGVVGMADTSGGRPSIYPTLLYADAKAAIRQLTGAFGFTELSVFEGEDGAVMHAELVQGNGAVMIGSKGTGSVFDKAMKDAGTTGVYVVVDDVDAHHRRAVDHGAEILMPPTDQDYGSRDYMARDLEGNVWSFGTYAPETAG</sequence>
<dbReference type="Gene3D" id="3.30.720.120">
    <property type="match status" value="1"/>
</dbReference>
<evidence type="ECO:0000259" key="1">
    <source>
        <dbReference type="PROSITE" id="PS51819"/>
    </source>
</evidence>
<dbReference type="GO" id="GO:0016829">
    <property type="term" value="F:lyase activity"/>
    <property type="evidence" value="ECO:0007669"/>
    <property type="project" value="UniProtKB-KW"/>
</dbReference>
<protein>
    <submittedName>
        <fullName evidence="2">Putative enzyme related to lactoylglutathione lyase</fullName>
    </submittedName>
</protein>
<gene>
    <name evidence="2" type="ORF">SCNRRL3882_6221</name>
</gene>
<keyword evidence="3" id="KW-1185">Reference proteome</keyword>
<dbReference type="Proteomes" id="UP000235464">
    <property type="component" value="Chromosome I"/>
</dbReference>
<keyword evidence="2" id="KW-0456">Lyase</keyword>
<proteinExistence type="predicted"/>
<reference evidence="3" key="1">
    <citation type="submission" date="2017-11" db="EMBL/GenBank/DDBJ databases">
        <authorList>
            <person name="Wibberg D."/>
        </authorList>
    </citation>
    <scope>NUCLEOTIDE SEQUENCE [LARGE SCALE GENOMIC DNA]</scope>
</reference>